<evidence type="ECO:0000313" key="1">
    <source>
        <dbReference type="EMBL" id="CAF1164669.1"/>
    </source>
</evidence>
<dbReference type="Proteomes" id="UP000663836">
    <property type="component" value="Unassembled WGS sequence"/>
</dbReference>
<dbReference type="Proteomes" id="UP000663870">
    <property type="component" value="Unassembled WGS sequence"/>
</dbReference>
<dbReference type="EMBL" id="CAJNOL010001767">
    <property type="protein sequence ID" value="CAF1416140.1"/>
    <property type="molecule type" value="Genomic_DNA"/>
</dbReference>
<dbReference type="AlphaFoldDB" id="A0A814TQQ1"/>
<comment type="caution">
    <text evidence="1">The sequence shown here is derived from an EMBL/GenBank/DDBJ whole genome shotgun (WGS) entry which is preliminary data.</text>
</comment>
<protein>
    <submittedName>
        <fullName evidence="1">Uncharacterized protein</fullName>
    </submittedName>
</protein>
<gene>
    <name evidence="4" type="ORF">JBS370_LOCUS16390</name>
    <name evidence="3" type="ORF">JXQ802_LOCUS35576</name>
    <name evidence="1" type="ORF">PYM288_LOCUS22939</name>
    <name evidence="2" type="ORF">ZHD862_LOCUS21016</name>
</gene>
<evidence type="ECO:0000313" key="5">
    <source>
        <dbReference type="Proteomes" id="UP000663854"/>
    </source>
</evidence>
<dbReference type="EMBL" id="CAJOBD010001644">
    <property type="protein sequence ID" value="CAF3819834.1"/>
    <property type="molecule type" value="Genomic_DNA"/>
</dbReference>
<dbReference type="Proteomes" id="UP000663864">
    <property type="component" value="Unassembled WGS sequence"/>
</dbReference>
<evidence type="ECO:0000313" key="4">
    <source>
        <dbReference type="EMBL" id="CAF3819834.1"/>
    </source>
</evidence>
<organism evidence="1 5">
    <name type="scientific">Rotaria sordida</name>
    <dbReference type="NCBI Taxonomy" id="392033"/>
    <lineage>
        <taxon>Eukaryota</taxon>
        <taxon>Metazoa</taxon>
        <taxon>Spiralia</taxon>
        <taxon>Gnathifera</taxon>
        <taxon>Rotifera</taxon>
        <taxon>Eurotatoria</taxon>
        <taxon>Bdelloidea</taxon>
        <taxon>Philodinida</taxon>
        <taxon>Philodinidae</taxon>
        <taxon>Rotaria</taxon>
    </lineage>
</organism>
<accession>A0A814TQQ1</accession>
<dbReference type="EMBL" id="CAJNOH010001022">
    <property type="protein sequence ID" value="CAF1164669.1"/>
    <property type="molecule type" value="Genomic_DNA"/>
</dbReference>
<proteinExistence type="predicted"/>
<dbReference type="Proteomes" id="UP000663854">
    <property type="component" value="Unassembled WGS sequence"/>
</dbReference>
<evidence type="ECO:0000313" key="6">
    <source>
        <dbReference type="Proteomes" id="UP000663870"/>
    </source>
</evidence>
<dbReference type="EMBL" id="CAJNOT010001225">
    <property type="protein sequence ID" value="CAF1167258.1"/>
    <property type="molecule type" value="Genomic_DNA"/>
</dbReference>
<evidence type="ECO:0000313" key="2">
    <source>
        <dbReference type="EMBL" id="CAF1167258.1"/>
    </source>
</evidence>
<sequence>MMQLKKLLYYLTKDIDQHRTNQLYNDFLNAWYALNLKEVHHGNQTMKFEKTISKEICAENTDINAFLLHTLSDESSLLLVTRLKTPAELQYEIVSYFYDTIKNGVKTETERKRILLHSIRPEHILNLDRKILSQNLIGDCLVSNYQYGKGKDIIYYYGEIESYLQNMINSLMLIDTDRLHCLNYQFELYGENTSLINDIRARIKQQPLSNGDQTKLQSRCRNE</sequence>
<name>A0A814TQQ1_9BILA</name>
<keyword evidence="6" id="KW-1185">Reference proteome</keyword>
<evidence type="ECO:0000313" key="3">
    <source>
        <dbReference type="EMBL" id="CAF1416140.1"/>
    </source>
</evidence>
<reference evidence="1" key="1">
    <citation type="submission" date="2021-02" db="EMBL/GenBank/DDBJ databases">
        <authorList>
            <person name="Nowell W R."/>
        </authorList>
    </citation>
    <scope>NUCLEOTIDE SEQUENCE</scope>
</reference>